<proteinExistence type="predicted"/>
<dbReference type="KEGG" id="gtt:GUITHDRAFT_114803"/>
<dbReference type="GeneID" id="17295885"/>
<sequence length="70" mass="8125">MLSWSEKAKREEVGRVEIALNELAIISEDEWIEMGLLGKMDLVMPFSLKKIRHFTTAPQGRLDWRIKGQP</sequence>
<evidence type="ECO:0000313" key="2">
    <source>
        <dbReference type="EnsemblProtists" id="EKX39145"/>
    </source>
</evidence>
<organism evidence="1">
    <name type="scientific">Guillardia theta (strain CCMP2712)</name>
    <name type="common">Cryptophyte</name>
    <dbReference type="NCBI Taxonomy" id="905079"/>
    <lineage>
        <taxon>Eukaryota</taxon>
        <taxon>Cryptophyceae</taxon>
        <taxon>Pyrenomonadales</taxon>
        <taxon>Geminigeraceae</taxon>
        <taxon>Guillardia</taxon>
    </lineage>
</organism>
<keyword evidence="3" id="KW-1185">Reference proteome</keyword>
<name>L1ITI4_GUITC</name>
<evidence type="ECO:0000313" key="1">
    <source>
        <dbReference type="EMBL" id="EKX39145.1"/>
    </source>
</evidence>
<dbReference type="AlphaFoldDB" id="L1ITI4"/>
<dbReference type="RefSeq" id="XP_005826125.1">
    <property type="nucleotide sequence ID" value="XM_005826068.1"/>
</dbReference>
<dbReference type="EMBL" id="JH993042">
    <property type="protein sequence ID" value="EKX39145.1"/>
    <property type="molecule type" value="Genomic_DNA"/>
</dbReference>
<gene>
    <name evidence="1" type="ORF">GUITHDRAFT_114803</name>
</gene>
<reference evidence="2" key="3">
    <citation type="submission" date="2015-06" db="UniProtKB">
        <authorList>
            <consortium name="EnsemblProtists"/>
        </authorList>
    </citation>
    <scope>IDENTIFICATION</scope>
</reference>
<protein>
    <submittedName>
        <fullName evidence="1 2">Uncharacterized protein</fullName>
    </submittedName>
</protein>
<dbReference type="PaxDb" id="55529-EKX39145"/>
<reference evidence="1 3" key="1">
    <citation type="journal article" date="2012" name="Nature">
        <title>Algal genomes reveal evolutionary mosaicism and the fate of nucleomorphs.</title>
        <authorList>
            <consortium name="DOE Joint Genome Institute"/>
            <person name="Curtis B.A."/>
            <person name="Tanifuji G."/>
            <person name="Burki F."/>
            <person name="Gruber A."/>
            <person name="Irimia M."/>
            <person name="Maruyama S."/>
            <person name="Arias M.C."/>
            <person name="Ball S.G."/>
            <person name="Gile G.H."/>
            <person name="Hirakawa Y."/>
            <person name="Hopkins J.F."/>
            <person name="Kuo A."/>
            <person name="Rensing S.A."/>
            <person name="Schmutz J."/>
            <person name="Symeonidi A."/>
            <person name="Elias M."/>
            <person name="Eveleigh R.J."/>
            <person name="Herman E.K."/>
            <person name="Klute M.J."/>
            <person name="Nakayama T."/>
            <person name="Obornik M."/>
            <person name="Reyes-Prieto A."/>
            <person name="Armbrust E.V."/>
            <person name="Aves S.J."/>
            <person name="Beiko R.G."/>
            <person name="Coutinho P."/>
            <person name="Dacks J.B."/>
            <person name="Durnford D.G."/>
            <person name="Fast N.M."/>
            <person name="Green B.R."/>
            <person name="Grisdale C.J."/>
            <person name="Hempel F."/>
            <person name="Henrissat B."/>
            <person name="Hoppner M.P."/>
            <person name="Ishida K."/>
            <person name="Kim E."/>
            <person name="Koreny L."/>
            <person name="Kroth P.G."/>
            <person name="Liu Y."/>
            <person name="Malik S.B."/>
            <person name="Maier U.G."/>
            <person name="McRose D."/>
            <person name="Mock T."/>
            <person name="Neilson J.A."/>
            <person name="Onodera N.T."/>
            <person name="Poole A.M."/>
            <person name="Pritham E.J."/>
            <person name="Richards T.A."/>
            <person name="Rocap G."/>
            <person name="Roy S.W."/>
            <person name="Sarai C."/>
            <person name="Schaack S."/>
            <person name="Shirato S."/>
            <person name="Slamovits C.H."/>
            <person name="Spencer D.F."/>
            <person name="Suzuki S."/>
            <person name="Worden A.Z."/>
            <person name="Zauner S."/>
            <person name="Barry K."/>
            <person name="Bell C."/>
            <person name="Bharti A.K."/>
            <person name="Crow J.A."/>
            <person name="Grimwood J."/>
            <person name="Kramer R."/>
            <person name="Lindquist E."/>
            <person name="Lucas S."/>
            <person name="Salamov A."/>
            <person name="McFadden G.I."/>
            <person name="Lane C.E."/>
            <person name="Keeling P.J."/>
            <person name="Gray M.W."/>
            <person name="Grigoriev I.V."/>
            <person name="Archibald J.M."/>
        </authorList>
    </citation>
    <scope>NUCLEOTIDE SEQUENCE</scope>
    <source>
        <strain evidence="1 3">CCMP2712</strain>
    </source>
</reference>
<evidence type="ECO:0000313" key="3">
    <source>
        <dbReference type="Proteomes" id="UP000011087"/>
    </source>
</evidence>
<dbReference type="EnsemblProtists" id="EKX39145">
    <property type="protein sequence ID" value="EKX39145"/>
    <property type="gene ID" value="GUITHDRAFT_114803"/>
</dbReference>
<reference evidence="3" key="2">
    <citation type="submission" date="2012-11" db="EMBL/GenBank/DDBJ databases">
        <authorList>
            <person name="Kuo A."/>
            <person name="Curtis B.A."/>
            <person name="Tanifuji G."/>
            <person name="Burki F."/>
            <person name="Gruber A."/>
            <person name="Irimia M."/>
            <person name="Maruyama S."/>
            <person name="Arias M.C."/>
            <person name="Ball S.G."/>
            <person name="Gile G.H."/>
            <person name="Hirakawa Y."/>
            <person name="Hopkins J.F."/>
            <person name="Rensing S.A."/>
            <person name="Schmutz J."/>
            <person name="Symeonidi A."/>
            <person name="Elias M."/>
            <person name="Eveleigh R.J."/>
            <person name="Herman E.K."/>
            <person name="Klute M.J."/>
            <person name="Nakayama T."/>
            <person name="Obornik M."/>
            <person name="Reyes-Prieto A."/>
            <person name="Armbrust E.V."/>
            <person name="Aves S.J."/>
            <person name="Beiko R.G."/>
            <person name="Coutinho P."/>
            <person name="Dacks J.B."/>
            <person name="Durnford D.G."/>
            <person name="Fast N.M."/>
            <person name="Green B.R."/>
            <person name="Grisdale C."/>
            <person name="Hempe F."/>
            <person name="Henrissat B."/>
            <person name="Hoppner M.P."/>
            <person name="Ishida K.-I."/>
            <person name="Kim E."/>
            <person name="Koreny L."/>
            <person name="Kroth P.G."/>
            <person name="Liu Y."/>
            <person name="Malik S.-B."/>
            <person name="Maier U.G."/>
            <person name="McRose D."/>
            <person name="Mock T."/>
            <person name="Neilson J.A."/>
            <person name="Onodera N.T."/>
            <person name="Poole A.M."/>
            <person name="Pritham E.J."/>
            <person name="Richards T.A."/>
            <person name="Rocap G."/>
            <person name="Roy S.W."/>
            <person name="Sarai C."/>
            <person name="Schaack S."/>
            <person name="Shirato S."/>
            <person name="Slamovits C.H."/>
            <person name="Spencer D.F."/>
            <person name="Suzuki S."/>
            <person name="Worden A.Z."/>
            <person name="Zauner S."/>
            <person name="Barry K."/>
            <person name="Bell C."/>
            <person name="Bharti A.K."/>
            <person name="Crow J.A."/>
            <person name="Grimwood J."/>
            <person name="Kramer R."/>
            <person name="Lindquist E."/>
            <person name="Lucas S."/>
            <person name="Salamov A."/>
            <person name="McFadden G.I."/>
            <person name="Lane C.E."/>
            <person name="Keeling P.J."/>
            <person name="Gray M.W."/>
            <person name="Grigoriev I.V."/>
            <person name="Archibald J.M."/>
        </authorList>
    </citation>
    <scope>NUCLEOTIDE SEQUENCE</scope>
    <source>
        <strain evidence="3">CCMP2712</strain>
    </source>
</reference>
<dbReference type="HOGENOM" id="CLU_2763242_0_0_1"/>
<dbReference type="Proteomes" id="UP000011087">
    <property type="component" value="Unassembled WGS sequence"/>
</dbReference>
<accession>L1ITI4</accession>